<evidence type="ECO:0000256" key="7">
    <source>
        <dbReference type="ARBA" id="ARBA00022840"/>
    </source>
</evidence>
<dbReference type="SUPFAM" id="SSF56059">
    <property type="entry name" value="Glutathione synthetase ATP-binding domain-like"/>
    <property type="match status" value="1"/>
</dbReference>
<sequence length="273" mass="31026">MKIGITFTILRKEELMLKNKAKEFGEVVMINDREVVFPGRYDVDVVIIRDISHFKALYISKLFEEAGVPVVNPHWVIYEAGDKLLATLRLEKKVPVPRWAVAFDKDSAIRATKELGYPVVVKPVFGSWGRLVAKIQDEFSAEGIFEHREWMGNPLYKIYYIQKYVEKPGRDIRAIVIGGEFITAIYRYSDHWITNAARGAKAEPCNDEEVMDIAVKAWEAFGEGALAIDIFESPEGLLVNEVNPIMEFKLAYETTNADIPGKLVEYAVNYAKS</sequence>
<keyword evidence="5" id="KW-0479">Metal-binding</keyword>
<dbReference type="InterPro" id="IPR011870">
    <property type="entry name" value="LysX_arch"/>
</dbReference>
<keyword evidence="6 10" id="KW-0547">Nucleotide-binding</keyword>
<keyword evidence="4" id="KW-0028">Amino-acid biosynthesis</keyword>
<accession>A0A5C0XNC9</accession>
<dbReference type="PANTHER" id="PTHR21621:SF2">
    <property type="entry name" value="COENZYME GAMMA-F420-2:ALPHA-L-GLUTAMATE LIGASE"/>
    <property type="match status" value="1"/>
</dbReference>
<dbReference type="SUPFAM" id="SSF52440">
    <property type="entry name" value="PreATP-grasp domain"/>
    <property type="match status" value="1"/>
</dbReference>
<evidence type="ECO:0000256" key="8">
    <source>
        <dbReference type="ARBA" id="ARBA00022842"/>
    </source>
</evidence>
<dbReference type="EMBL" id="CP023154">
    <property type="protein sequence ID" value="QEK77935.1"/>
    <property type="molecule type" value="Genomic_DNA"/>
</dbReference>
<dbReference type="FunFam" id="3.30.470.20:FF:000058">
    <property type="entry name" value="Alpha-aminoadipate--LysW ligase LysX protein"/>
    <property type="match status" value="1"/>
</dbReference>
<evidence type="ECO:0000256" key="3">
    <source>
        <dbReference type="ARBA" id="ARBA00022598"/>
    </source>
</evidence>
<feature type="domain" description="ATP-grasp" evidence="11">
    <location>
        <begin position="86"/>
        <end position="268"/>
    </location>
</feature>
<comment type="similarity">
    <text evidence="2">Belongs to the RimK family. LysX subfamily.</text>
</comment>
<dbReference type="PROSITE" id="PS50975">
    <property type="entry name" value="ATP_GRASP"/>
    <property type="match status" value="1"/>
</dbReference>
<gene>
    <name evidence="12" type="primary">lysX</name>
    <name evidence="12" type="ORF">PFDSM3638_00990</name>
</gene>
<evidence type="ECO:0000259" key="11">
    <source>
        <dbReference type="PROSITE" id="PS50975"/>
    </source>
</evidence>
<evidence type="ECO:0000256" key="4">
    <source>
        <dbReference type="ARBA" id="ARBA00022605"/>
    </source>
</evidence>
<evidence type="ECO:0000256" key="2">
    <source>
        <dbReference type="ARBA" id="ARBA00006239"/>
    </source>
</evidence>
<dbReference type="PANTHER" id="PTHR21621">
    <property type="entry name" value="RIBOSOMAL PROTEIN S6 MODIFICATION PROTEIN"/>
    <property type="match status" value="1"/>
</dbReference>
<dbReference type="GO" id="GO:0046872">
    <property type="term" value="F:metal ion binding"/>
    <property type="evidence" value="ECO:0007669"/>
    <property type="project" value="UniProtKB-KW"/>
</dbReference>
<dbReference type="RefSeq" id="WP_014835083.1">
    <property type="nucleotide sequence ID" value="NZ_CP023154.1"/>
</dbReference>
<dbReference type="Pfam" id="PF08443">
    <property type="entry name" value="RimK"/>
    <property type="match status" value="1"/>
</dbReference>
<evidence type="ECO:0000256" key="10">
    <source>
        <dbReference type="PROSITE-ProRule" id="PRU00409"/>
    </source>
</evidence>
<name>A0A5C0XNC9_PYRFU</name>
<keyword evidence="7 10" id="KW-0067">ATP-binding</keyword>
<evidence type="ECO:0000256" key="5">
    <source>
        <dbReference type="ARBA" id="ARBA00022723"/>
    </source>
</evidence>
<dbReference type="Gene3D" id="3.40.50.20">
    <property type="match status" value="1"/>
</dbReference>
<dbReference type="Proteomes" id="UP000324354">
    <property type="component" value="Chromosome"/>
</dbReference>
<dbReference type="InterPro" id="IPR013651">
    <property type="entry name" value="ATP-grasp_RimK-type"/>
</dbReference>
<dbReference type="GO" id="GO:0005524">
    <property type="term" value="F:ATP binding"/>
    <property type="evidence" value="ECO:0007669"/>
    <property type="project" value="UniProtKB-UniRule"/>
</dbReference>
<evidence type="ECO:0000313" key="12">
    <source>
        <dbReference type="EMBL" id="QEK77935.1"/>
    </source>
</evidence>
<dbReference type="GO" id="GO:0043774">
    <property type="term" value="F:coenzyme F420-2 alpha-glutamyl ligase activity"/>
    <property type="evidence" value="ECO:0007669"/>
    <property type="project" value="TreeGrafter"/>
</dbReference>
<keyword evidence="3" id="KW-0436">Ligase</keyword>
<dbReference type="GO" id="GO:0009085">
    <property type="term" value="P:lysine biosynthetic process"/>
    <property type="evidence" value="ECO:0007669"/>
    <property type="project" value="InterPro"/>
</dbReference>
<dbReference type="InterPro" id="IPR016185">
    <property type="entry name" value="PreATP-grasp_dom_sf"/>
</dbReference>
<keyword evidence="8" id="KW-0460">Magnesium</keyword>
<reference evidence="12 13" key="1">
    <citation type="submission" date="2017-08" db="EMBL/GenBank/DDBJ databases">
        <title>Resequencing and Reannotation of the genome of Pyrococcus furiosus type strain DSM3638.</title>
        <authorList>
            <person name="Reichelt R.M."/>
            <person name="Bunk B."/>
        </authorList>
    </citation>
    <scope>NUCLEOTIDE SEQUENCE [LARGE SCALE GENOMIC DNA]</scope>
    <source>
        <strain evidence="12 13">DSM 3638</strain>
    </source>
</reference>
<dbReference type="GO" id="GO:0005737">
    <property type="term" value="C:cytoplasm"/>
    <property type="evidence" value="ECO:0007669"/>
    <property type="project" value="TreeGrafter"/>
</dbReference>
<dbReference type="InterPro" id="IPR011761">
    <property type="entry name" value="ATP-grasp"/>
</dbReference>
<dbReference type="GeneID" id="13302005"/>
<dbReference type="Gene3D" id="3.30.1490.20">
    <property type="entry name" value="ATP-grasp fold, A domain"/>
    <property type="match status" value="1"/>
</dbReference>
<evidence type="ECO:0000256" key="1">
    <source>
        <dbReference type="ARBA" id="ARBA00001946"/>
    </source>
</evidence>
<dbReference type="AlphaFoldDB" id="A0A5C0XNC9"/>
<organism evidence="12 13">
    <name type="scientific">Pyrococcus furiosus (strain ATCC 43587 / DSM 3638 / JCM 8422 / Vc1)</name>
    <dbReference type="NCBI Taxonomy" id="186497"/>
    <lineage>
        <taxon>Archaea</taxon>
        <taxon>Methanobacteriati</taxon>
        <taxon>Methanobacteriota</taxon>
        <taxon>Thermococci</taxon>
        <taxon>Thermococcales</taxon>
        <taxon>Thermococcaceae</taxon>
        <taxon>Pyrococcus</taxon>
    </lineage>
</organism>
<dbReference type="InterPro" id="IPR004666">
    <property type="entry name" value="Rp_bS6_RimK/Lys_biosynth_LsyX"/>
</dbReference>
<comment type="pathway">
    <text evidence="9">Amino-acid biosynthesis.</text>
</comment>
<protein>
    <submittedName>
        <fullName evidence="12">Lysine biosynthesis protein LysX</fullName>
    </submittedName>
</protein>
<dbReference type="Pfam" id="PF22626">
    <property type="entry name" value="LysX_preATP_grasp"/>
    <property type="match status" value="1"/>
</dbReference>
<dbReference type="NCBIfam" id="TIGR00768">
    <property type="entry name" value="rimK_fam"/>
    <property type="match status" value="1"/>
</dbReference>
<dbReference type="GeneID" id="41712000"/>
<evidence type="ECO:0000256" key="6">
    <source>
        <dbReference type="ARBA" id="ARBA00022741"/>
    </source>
</evidence>
<dbReference type="Gene3D" id="3.30.470.20">
    <property type="entry name" value="ATP-grasp fold, B domain"/>
    <property type="match status" value="1"/>
</dbReference>
<evidence type="ECO:0000256" key="9">
    <source>
        <dbReference type="ARBA" id="ARBA00029440"/>
    </source>
</evidence>
<evidence type="ECO:0000313" key="13">
    <source>
        <dbReference type="Proteomes" id="UP000324354"/>
    </source>
</evidence>
<dbReference type="FunFam" id="3.30.1490.20:FF:000025">
    <property type="entry name" value="Alpha-aminoadipate--LysW ligase LysX protein"/>
    <property type="match status" value="1"/>
</dbReference>
<dbReference type="NCBIfam" id="TIGR02144">
    <property type="entry name" value="LysX_arch"/>
    <property type="match status" value="1"/>
</dbReference>
<proteinExistence type="inferred from homology"/>
<dbReference type="InterPro" id="IPR054562">
    <property type="entry name" value="LysX/ArgX_preATP_grasp"/>
</dbReference>
<dbReference type="InterPro" id="IPR013815">
    <property type="entry name" value="ATP_grasp_subdomain_1"/>
</dbReference>
<comment type="cofactor">
    <cofactor evidence="1">
        <name>Mg(2+)</name>
        <dbReference type="ChEBI" id="CHEBI:18420"/>
    </cofactor>
</comment>